<accession>L0KSX8</accession>
<dbReference type="STRING" id="754035.Mesau_06002"/>
<dbReference type="eggNOG" id="COG3703">
    <property type="taxonomic scope" value="Bacteria"/>
</dbReference>
<dbReference type="GO" id="GO:0006751">
    <property type="term" value="P:glutathione catabolic process"/>
    <property type="evidence" value="ECO:0007669"/>
    <property type="project" value="InterPro"/>
</dbReference>
<dbReference type="GO" id="GO:0005737">
    <property type="term" value="C:cytoplasm"/>
    <property type="evidence" value="ECO:0007669"/>
    <property type="project" value="TreeGrafter"/>
</dbReference>
<dbReference type="PANTHER" id="PTHR12192">
    <property type="entry name" value="CATION TRANSPORT PROTEIN CHAC-RELATED"/>
    <property type="match status" value="1"/>
</dbReference>
<organism evidence="3 4">
    <name type="scientific">Mesorhizobium australicum (strain HAMBI 3006 / LMG 24608 / WSM2073)</name>
    <dbReference type="NCBI Taxonomy" id="754035"/>
    <lineage>
        <taxon>Bacteria</taxon>
        <taxon>Pseudomonadati</taxon>
        <taxon>Pseudomonadota</taxon>
        <taxon>Alphaproteobacteria</taxon>
        <taxon>Hyphomicrobiales</taxon>
        <taxon>Phyllobacteriaceae</taxon>
        <taxon>Mesorhizobium</taxon>
    </lineage>
</organism>
<keyword evidence="4" id="KW-1185">Reference proteome</keyword>
<dbReference type="EMBL" id="CP003358">
    <property type="protein sequence ID" value="AGB48221.1"/>
    <property type="molecule type" value="Genomic_DNA"/>
</dbReference>
<dbReference type="Gene3D" id="3.10.490.10">
    <property type="entry name" value="Gamma-glutamyl cyclotransferase-like"/>
    <property type="match status" value="1"/>
</dbReference>
<evidence type="ECO:0000256" key="2">
    <source>
        <dbReference type="ARBA" id="ARBA00023239"/>
    </source>
</evidence>
<evidence type="ECO:0000256" key="1">
    <source>
        <dbReference type="ARBA" id="ARBA00012344"/>
    </source>
</evidence>
<reference evidence="4" key="1">
    <citation type="submission" date="2012-02" db="EMBL/GenBank/DDBJ databases">
        <title>Complete sequence of Mesorhizobium australicum WSM2073.</title>
        <authorList>
            <person name="Lucas S."/>
            <person name="Han J."/>
            <person name="Lapidus A."/>
            <person name="Cheng J.-F."/>
            <person name="Goodwin L."/>
            <person name="Pitluck S."/>
            <person name="Peters L."/>
            <person name="Gu W."/>
            <person name="Detter J.C."/>
            <person name="Han C."/>
            <person name="Tapia R."/>
            <person name="Land M."/>
            <person name="Hauser L."/>
            <person name="Kyrpides N."/>
            <person name="Ivanova N."/>
            <person name="Pagani I."/>
            <person name="Reeve W.G."/>
            <person name="Howieson J.G."/>
            <person name="Tiwari R.P."/>
            <person name="O'Hara G.W."/>
            <person name="Atkins C.A."/>
            <person name="Ronson C.W."/>
            <person name="Nandasena K.G."/>
            <person name="Woyke T."/>
        </authorList>
    </citation>
    <scope>NUCLEOTIDE SEQUENCE [LARGE SCALE GENOMIC DNA]</scope>
    <source>
        <strain evidence="4">LMG 24608 / HAMBI 3006 / WSM2073</strain>
    </source>
</reference>
<dbReference type="InterPro" id="IPR013024">
    <property type="entry name" value="GGCT-like"/>
</dbReference>
<gene>
    <name evidence="3" type="ordered locus">Mesau_06002</name>
</gene>
<dbReference type="AlphaFoldDB" id="L0KSX8"/>
<sequence length="175" mass="19437">MRWLFGYGSLMWDGWEARFECAERQVADLKGYSRAFNKASVRNWGTKLQPGPTLNIRETEGAVCTGIAFGFADDADALAYLKEREGGFLFFTVALRLHDGRQVNAITSLYRGKNLLPDLPASELVDMAVRARGTDGKAMDYVLNIEHQLIELNISDHVVTALADAIRANGSVMHK</sequence>
<dbReference type="Proteomes" id="UP000010998">
    <property type="component" value="Chromosome"/>
</dbReference>
<protein>
    <recommendedName>
        <fullName evidence="1">glutathione-specific gamma-glutamylcyclotransferase</fullName>
        <ecNumber evidence="1">4.3.2.7</ecNumber>
    </recommendedName>
</protein>
<evidence type="ECO:0000313" key="4">
    <source>
        <dbReference type="Proteomes" id="UP000010998"/>
    </source>
</evidence>
<dbReference type="HOGENOM" id="CLU_070703_1_1_5"/>
<name>L0KSX8_MESAW</name>
<dbReference type="RefSeq" id="WP_015319266.1">
    <property type="nucleotide sequence ID" value="NC_019973.1"/>
</dbReference>
<dbReference type="InterPro" id="IPR006840">
    <property type="entry name" value="ChaC"/>
</dbReference>
<dbReference type="KEGG" id="mam:Mesau_06002"/>
<keyword evidence="2" id="KW-0456">Lyase</keyword>
<dbReference type="Pfam" id="PF04752">
    <property type="entry name" value="ChaC"/>
    <property type="match status" value="1"/>
</dbReference>
<evidence type="ECO:0000313" key="3">
    <source>
        <dbReference type="EMBL" id="AGB48221.1"/>
    </source>
</evidence>
<dbReference type="GO" id="GO:0061928">
    <property type="term" value="F:glutathione specific gamma-glutamylcyclotransferase activity"/>
    <property type="evidence" value="ECO:0007669"/>
    <property type="project" value="UniProtKB-EC"/>
</dbReference>
<dbReference type="GeneID" id="90993180"/>
<dbReference type="CDD" id="cd06661">
    <property type="entry name" value="GGCT_like"/>
    <property type="match status" value="1"/>
</dbReference>
<dbReference type="EC" id="4.3.2.7" evidence="1"/>
<proteinExistence type="predicted"/>
<dbReference type="PANTHER" id="PTHR12192:SF2">
    <property type="entry name" value="GLUTATHIONE-SPECIFIC GAMMA-GLUTAMYLCYCLOTRANSFERASE 2"/>
    <property type="match status" value="1"/>
</dbReference>